<dbReference type="InterPro" id="IPR050566">
    <property type="entry name" value="Deoxyribonucleoside_kinase"/>
</dbReference>
<dbReference type="PIRSF" id="PIRSF000705">
    <property type="entry name" value="DNK"/>
    <property type="match status" value="1"/>
</dbReference>
<dbReference type="RefSeq" id="YP_009021189.1">
    <property type="nucleotide sequence ID" value="NC_023848.1"/>
</dbReference>
<dbReference type="GO" id="GO:0019136">
    <property type="term" value="F:deoxynucleoside kinase activity"/>
    <property type="evidence" value="ECO:0007669"/>
    <property type="project" value="InterPro"/>
</dbReference>
<dbReference type="OrthoDB" id="12726at10239"/>
<dbReference type="Proteomes" id="UP000110868">
    <property type="component" value="Segment"/>
</dbReference>
<keyword evidence="2" id="KW-0547">Nucleotide-binding</keyword>
<dbReference type="PANTHER" id="PTHR10513">
    <property type="entry name" value="DEOXYNUCLEOSIDE KINASE"/>
    <property type="match status" value="1"/>
</dbReference>
<proteinExistence type="predicted"/>
<dbReference type="EMBL" id="KF938901">
    <property type="protein sequence ID" value="AHL67605.1"/>
    <property type="molecule type" value="Genomic_DNA"/>
</dbReference>
<sequence length="190" mass="22633">MVYVVTIDGIIGCGKSSLIAQLSEDFTCFQEPVHEWSLLQNFYEDMKTYSAPFQYQVLFSYHKLYSTFKNVKDKVILERCPWSSRYIFTEMLVENKFVSQDEYDMYTKFYDKIAFATDLYIYLKVDTDVAYNRILQRDRAAERSLRLDYLQQLNAKYDQQIPLQQNVFVVDANKPLNDVKQQVLHFLQQI</sequence>
<keyword evidence="2" id="KW-0067">ATP-binding</keyword>
<feature type="domain" description="Deoxynucleoside kinase" evidence="3">
    <location>
        <begin position="6"/>
        <end position="182"/>
    </location>
</feature>
<accession>W8QE76</accession>
<protein>
    <submittedName>
        <fullName evidence="4">Thymidine kinase</fullName>
    </submittedName>
</protein>
<feature type="binding site" evidence="2">
    <location>
        <begin position="133"/>
        <end position="137"/>
    </location>
    <ligand>
        <name>ATP</name>
        <dbReference type="ChEBI" id="CHEBI:30616"/>
    </ligand>
</feature>
<feature type="binding site" evidence="2">
    <location>
        <begin position="9"/>
        <end position="17"/>
    </location>
    <ligand>
        <name>ATP</name>
        <dbReference type="ChEBI" id="CHEBI:30616"/>
    </ligand>
</feature>
<dbReference type="GO" id="GO:0005524">
    <property type="term" value="F:ATP binding"/>
    <property type="evidence" value="ECO:0007669"/>
    <property type="project" value="UniProtKB-KW"/>
</dbReference>
<evidence type="ECO:0000256" key="2">
    <source>
        <dbReference type="PIRSR" id="PIRSR000705-3"/>
    </source>
</evidence>
<gene>
    <name evidence="4" type="ORF">AMIV_114</name>
</gene>
<dbReference type="SUPFAM" id="SSF52540">
    <property type="entry name" value="P-loop containing nucleoside triphosphate hydrolases"/>
    <property type="match status" value="1"/>
</dbReference>
<feature type="active site" description="Proton acceptor" evidence="1">
    <location>
        <position position="78"/>
    </location>
</feature>
<evidence type="ECO:0000259" key="3">
    <source>
        <dbReference type="Pfam" id="PF01712"/>
    </source>
</evidence>
<dbReference type="Pfam" id="PF01712">
    <property type="entry name" value="dNK"/>
    <property type="match status" value="1"/>
</dbReference>
<dbReference type="PANTHER" id="PTHR10513:SF35">
    <property type="entry name" value="DEOXYADENOSINE KINASE"/>
    <property type="match status" value="1"/>
</dbReference>
<keyword evidence="4" id="KW-0418">Kinase</keyword>
<dbReference type="InterPro" id="IPR031314">
    <property type="entry name" value="DNK_dom"/>
</dbReference>
<dbReference type="GeneID" id="18938275"/>
<dbReference type="Gene3D" id="3.40.50.300">
    <property type="entry name" value="P-loop containing nucleotide triphosphate hydrolases"/>
    <property type="match status" value="1"/>
</dbReference>
<dbReference type="InterPro" id="IPR002624">
    <property type="entry name" value="DCK/DGK"/>
</dbReference>
<evidence type="ECO:0000313" key="4">
    <source>
        <dbReference type="EMBL" id="AHL67605.1"/>
    </source>
</evidence>
<dbReference type="InterPro" id="IPR027417">
    <property type="entry name" value="P-loop_NTPase"/>
</dbReference>
<evidence type="ECO:0000313" key="5">
    <source>
        <dbReference type="Proteomes" id="UP000110868"/>
    </source>
</evidence>
<organism evidence="4 5">
    <name type="scientific">Chloriridovirus anopheles1</name>
    <dbReference type="NCBI Taxonomy" id="1465751"/>
    <lineage>
        <taxon>Viruses</taxon>
        <taxon>Varidnaviria</taxon>
        <taxon>Bamfordvirae</taxon>
        <taxon>Nucleocytoviricota</taxon>
        <taxon>Megaviricetes</taxon>
        <taxon>Pimascovirales</taxon>
        <taxon>Pimascovirales incertae sedis</taxon>
        <taxon>Iridoviridae</taxon>
        <taxon>Betairidovirinae</taxon>
        <taxon>Chloriridovirus</taxon>
    </lineage>
</organism>
<keyword evidence="4" id="KW-0808">Transferase</keyword>
<dbReference type="KEGG" id="vg:18938275"/>
<reference evidence="4 5" key="1">
    <citation type="submission" date="2013-12" db="EMBL/GenBank/DDBJ databases">
        <authorList>
            <person name="Tong Y."/>
            <person name="Zhang J."/>
            <person name="Huang Y."/>
            <person name="Li S."/>
            <person name="Pei G."/>
            <person name="Zhang Z."/>
            <person name="Mi Z."/>
            <person name="An X."/>
        </authorList>
    </citation>
    <scope>NUCLEOTIDE SEQUENCE [LARGE SCALE GENOMIC DNA]</scope>
    <source>
        <strain evidence="4">AMIV</strain>
    </source>
</reference>
<evidence type="ECO:0000256" key="1">
    <source>
        <dbReference type="PIRSR" id="PIRSR000705-1"/>
    </source>
</evidence>
<keyword evidence="5" id="KW-1185">Reference proteome</keyword>
<name>W8QE76_9VIRU</name>